<dbReference type="Gene3D" id="2.40.50.140">
    <property type="entry name" value="Nucleic acid-binding proteins"/>
    <property type="match status" value="1"/>
</dbReference>
<dbReference type="EMBL" id="DTHG01000002">
    <property type="protein sequence ID" value="HGW90945.1"/>
    <property type="molecule type" value="Genomic_DNA"/>
</dbReference>
<evidence type="ECO:0000256" key="3">
    <source>
        <dbReference type="ARBA" id="ARBA00022801"/>
    </source>
</evidence>
<dbReference type="InterPro" id="IPR012340">
    <property type="entry name" value="NA-bd_OB-fold"/>
</dbReference>
<dbReference type="GO" id="GO:0004540">
    <property type="term" value="F:RNA nuclease activity"/>
    <property type="evidence" value="ECO:0007669"/>
    <property type="project" value="InterPro"/>
</dbReference>
<evidence type="ECO:0000259" key="6">
    <source>
        <dbReference type="PROSITE" id="PS50126"/>
    </source>
</evidence>
<dbReference type="GO" id="GO:0016787">
    <property type="term" value="F:hydrolase activity"/>
    <property type="evidence" value="ECO:0007669"/>
    <property type="project" value="UniProtKB-KW"/>
</dbReference>
<dbReference type="GO" id="GO:0005737">
    <property type="term" value="C:cytoplasm"/>
    <property type="evidence" value="ECO:0007669"/>
    <property type="project" value="TreeGrafter"/>
</dbReference>
<dbReference type="Pfam" id="PF00575">
    <property type="entry name" value="S1"/>
    <property type="match status" value="1"/>
</dbReference>
<dbReference type="GO" id="GO:0006364">
    <property type="term" value="P:rRNA processing"/>
    <property type="evidence" value="ECO:0007669"/>
    <property type="project" value="TreeGrafter"/>
</dbReference>
<keyword evidence="3" id="KW-0378">Hydrolase</keyword>
<evidence type="ECO:0000256" key="4">
    <source>
        <dbReference type="ARBA" id="ARBA00022842"/>
    </source>
</evidence>
<name>A0A7C4YEN2_UNCW3</name>
<comment type="caution">
    <text evidence="7">The sequence shown here is derived from an EMBL/GenBank/DDBJ whole genome shotgun (WGS) entry which is preliminary data.</text>
</comment>
<evidence type="ECO:0000256" key="1">
    <source>
        <dbReference type="ARBA" id="ARBA00001946"/>
    </source>
</evidence>
<dbReference type="SMART" id="SM00316">
    <property type="entry name" value="S1"/>
    <property type="match status" value="1"/>
</dbReference>
<dbReference type="PROSITE" id="PS50126">
    <property type="entry name" value="S1"/>
    <property type="match status" value="1"/>
</dbReference>
<protein>
    <submittedName>
        <fullName evidence="7">Rne/Rng family ribonuclease</fullName>
    </submittedName>
</protein>
<dbReference type="Pfam" id="PF10150">
    <property type="entry name" value="RNase_E_G"/>
    <property type="match status" value="1"/>
</dbReference>
<dbReference type="PANTHER" id="PTHR30001:SF0">
    <property type="entry name" value="RIBONUCLEASE G"/>
    <property type="match status" value="1"/>
</dbReference>
<proteinExistence type="predicted"/>
<dbReference type="InterPro" id="IPR019307">
    <property type="entry name" value="RNA-bd_AU-1/RNase_E/G"/>
</dbReference>
<dbReference type="CDD" id="cd04453">
    <property type="entry name" value="S1_RNase_E"/>
    <property type="match status" value="1"/>
</dbReference>
<dbReference type="SUPFAM" id="SSF50249">
    <property type="entry name" value="Nucleic acid-binding proteins"/>
    <property type="match status" value="1"/>
</dbReference>
<dbReference type="InterPro" id="IPR004659">
    <property type="entry name" value="RNase_E/G"/>
</dbReference>
<reference evidence="7" key="1">
    <citation type="journal article" date="2020" name="mSystems">
        <title>Genome- and Community-Level Interaction Insights into Carbon Utilization and Element Cycling Functions of Hydrothermarchaeota in Hydrothermal Sediment.</title>
        <authorList>
            <person name="Zhou Z."/>
            <person name="Liu Y."/>
            <person name="Xu W."/>
            <person name="Pan J."/>
            <person name="Luo Z.H."/>
            <person name="Li M."/>
        </authorList>
    </citation>
    <scope>NUCLEOTIDE SEQUENCE [LARGE SCALE GENOMIC DNA]</scope>
    <source>
        <strain evidence="7">SpSt-780</strain>
    </source>
</reference>
<evidence type="ECO:0000256" key="5">
    <source>
        <dbReference type="ARBA" id="ARBA00022884"/>
    </source>
</evidence>
<dbReference type="AlphaFoldDB" id="A0A7C4YEN2"/>
<dbReference type="GO" id="GO:0003723">
    <property type="term" value="F:RNA binding"/>
    <property type="evidence" value="ECO:0007669"/>
    <property type="project" value="UniProtKB-KW"/>
</dbReference>
<keyword evidence="4" id="KW-0460">Magnesium</keyword>
<evidence type="ECO:0000256" key="2">
    <source>
        <dbReference type="ARBA" id="ARBA00022723"/>
    </source>
</evidence>
<feature type="domain" description="S1 motif" evidence="6">
    <location>
        <begin position="40"/>
        <end position="110"/>
    </location>
</feature>
<dbReference type="NCBIfam" id="TIGR00757">
    <property type="entry name" value="RNaseEG"/>
    <property type="match status" value="1"/>
</dbReference>
<dbReference type="InterPro" id="IPR003029">
    <property type="entry name" value="S1_domain"/>
</dbReference>
<organism evidence="7">
    <name type="scientific">candidate division WOR-3 bacterium</name>
    <dbReference type="NCBI Taxonomy" id="2052148"/>
    <lineage>
        <taxon>Bacteria</taxon>
        <taxon>Bacteria division WOR-3</taxon>
    </lineage>
</organism>
<gene>
    <name evidence="7" type="ORF">ENV67_00175</name>
</gene>
<keyword evidence="2" id="KW-0479">Metal-binding</keyword>
<dbReference type="GO" id="GO:0046872">
    <property type="term" value="F:metal ion binding"/>
    <property type="evidence" value="ECO:0007669"/>
    <property type="project" value="UniProtKB-KW"/>
</dbReference>
<evidence type="ECO:0000313" key="7">
    <source>
        <dbReference type="EMBL" id="HGW90945.1"/>
    </source>
</evidence>
<keyword evidence="5" id="KW-0694">RNA-binding</keyword>
<comment type="cofactor">
    <cofactor evidence="1">
        <name>Mg(2+)</name>
        <dbReference type="ChEBI" id="CHEBI:18420"/>
    </cofactor>
</comment>
<sequence>MIKRKIILSRRNDEVKVAVLENEELVEYYIESEDDISPVGNIFKGRITSIREELKGIFVNIGLDIDGFLPLNDYHYFTNGRKPQIGEYVLVQITKEPYGTKGSRLTMAISIPGRYVVLMPNVKTIGISRKIKDKEEKTRLFQIVKRFLPQKMGIVLRTSSSGVDENIIKKEIQHLYGEWKILKDKFEKLDGVGILRREEELEIKITRDLFIEEYSEMVVDSKHSFRKILLYLREKNVNFKGKLNLYTGEKDIFEHFNIMSEIEKIFRRKVWLKNGGFIVIDQTEAMHVIDVNSGKYSGKKDQKNMIVETNLLAAKEIARQLRLRDIGGIIIVDFIDMPDEKSKNHLLKELKKFLSNDRSKVEVIDITSLGLVEITRKRIRENVSSKFIDACPYCSGKGVVFSQSYLLSLLESWFNKKKENIANSSVSIFLNPAIYNSLKEENILRLSEFVKKMRISLKINQNCSIPVDKIKIIYTIKNKVFEEEI</sequence>
<dbReference type="PANTHER" id="PTHR30001">
    <property type="entry name" value="RIBONUCLEASE"/>
    <property type="match status" value="1"/>
</dbReference>
<accession>A0A7C4YEN2</accession>